<dbReference type="EMBL" id="CP029709">
    <property type="protein sequence ID" value="QCR15889.1"/>
    <property type="molecule type" value="Genomic_DNA"/>
</dbReference>
<dbReference type="EMBL" id="JJQQ01000144">
    <property type="protein sequence ID" value="KKH64726.1"/>
    <property type="molecule type" value="Genomic_DNA"/>
</dbReference>
<evidence type="ECO:0000313" key="85">
    <source>
        <dbReference type="Proteomes" id="UP000034387"/>
    </source>
</evidence>
<evidence type="ECO:0000313" key="63">
    <source>
        <dbReference type="Proteomes" id="UP000033889"/>
    </source>
</evidence>
<evidence type="ECO:0000313" key="98">
    <source>
        <dbReference type="Proteomes" id="UP000034668"/>
    </source>
</evidence>
<dbReference type="EMBL" id="JJPE01000076">
    <property type="protein sequence ID" value="KKG44225.1"/>
    <property type="molecule type" value="Genomic_DNA"/>
</dbReference>
<dbReference type="Proteomes" id="UP000034944">
    <property type="component" value="Unassembled WGS sequence"/>
</dbReference>
<evidence type="ECO:0000313" key="58">
    <source>
        <dbReference type="Proteomes" id="UP000033814"/>
    </source>
</evidence>
<evidence type="ECO:0000313" key="106">
    <source>
        <dbReference type="Proteomes" id="UP000034872"/>
    </source>
</evidence>
<evidence type="ECO:0000313" key="5">
    <source>
        <dbReference type="EMBL" id="KKG33462.1"/>
    </source>
</evidence>
<evidence type="ECO:0000313" key="59">
    <source>
        <dbReference type="Proteomes" id="UP000033835"/>
    </source>
</evidence>
<evidence type="ECO:0000313" key="30">
    <source>
        <dbReference type="EMBL" id="KKH14128.1"/>
    </source>
</evidence>
<evidence type="ECO:0000313" key="46">
    <source>
        <dbReference type="EMBL" id="KKH65831.1"/>
    </source>
</evidence>
<evidence type="ECO:0000313" key="18">
    <source>
        <dbReference type="EMBL" id="KKG70450.1"/>
    </source>
</evidence>
<dbReference type="EMBL" id="JJQI01000118">
    <property type="protein sequence ID" value="KKH35674.1"/>
    <property type="molecule type" value="Genomic_DNA"/>
</dbReference>
<evidence type="ECO:0000313" key="108">
    <source>
        <dbReference type="Proteomes" id="UP000034925"/>
    </source>
</evidence>
<dbReference type="EMBL" id="JJPC01000089">
    <property type="protein sequence ID" value="KKG34020.1"/>
    <property type="molecule type" value="Genomic_DNA"/>
</dbReference>
<dbReference type="Proteomes" id="UP000034577">
    <property type="component" value="Unassembled WGS sequence"/>
</dbReference>
<evidence type="ECO:0000313" key="2">
    <source>
        <dbReference type="EMBL" id="KKG04399.1"/>
    </source>
</evidence>
<dbReference type="EMBL" id="JJPN01000134">
    <property type="protein sequence ID" value="KKG69348.1"/>
    <property type="molecule type" value="Genomic_DNA"/>
</dbReference>
<dbReference type="EMBL" id="JJPO01000135">
    <property type="protein sequence ID" value="KKG70450.1"/>
    <property type="molecule type" value="Genomic_DNA"/>
</dbReference>
<dbReference type="EMBL" id="JJPX01000041">
    <property type="protein sequence ID" value="KKH12591.1"/>
    <property type="molecule type" value="Genomic_DNA"/>
</dbReference>
<dbReference type="Proteomes" id="UP000034338">
    <property type="component" value="Unassembled WGS sequence"/>
</dbReference>
<dbReference type="EMBL" id="JJPK01000118">
    <property type="protein sequence ID" value="KKG58394.1"/>
    <property type="molecule type" value="Genomic_DNA"/>
</dbReference>
<evidence type="ECO:0000313" key="95">
    <source>
        <dbReference type="Proteomes" id="UP000034597"/>
    </source>
</evidence>
<dbReference type="Proteomes" id="UP000034842">
    <property type="component" value="Unassembled WGS sequence"/>
</dbReference>
<dbReference type="EMBL" id="JJPA01000067">
    <property type="protein sequence ID" value="KKG35642.1"/>
    <property type="molecule type" value="Genomic_DNA"/>
</dbReference>
<dbReference type="EMBL" id="JJQZ01000024">
    <property type="protein sequence ID" value="KKH99059.1"/>
    <property type="molecule type" value="Genomic_DNA"/>
</dbReference>
<evidence type="ECO:0000313" key="43">
    <source>
        <dbReference type="EMBL" id="KKH61763.1"/>
    </source>
</evidence>
<evidence type="ECO:0000313" key="73">
    <source>
        <dbReference type="Proteomes" id="UP000034151"/>
    </source>
</evidence>
<evidence type="ECO:0000313" key="94">
    <source>
        <dbReference type="Proteomes" id="UP000034578"/>
    </source>
</evidence>
<organism evidence="2 94">
    <name type="scientific">Methanosarcina mazei</name>
    <name type="common">Methanosarcina frisia</name>
    <dbReference type="NCBI Taxonomy" id="2209"/>
    <lineage>
        <taxon>Archaea</taxon>
        <taxon>Methanobacteriati</taxon>
        <taxon>Methanobacteriota</taxon>
        <taxon>Stenosarchaea group</taxon>
        <taxon>Methanomicrobia</taxon>
        <taxon>Methanosarcinales</taxon>
        <taxon>Methanosarcinaceae</taxon>
        <taxon>Methanosarcina</taxon>
    </lineage>
</organism>
<evidence type="ECO:0000313" key="45">
    <source>
        <dbReference type="EMBL" id="KKH64726.1"/>
    </source>
</evidence>
<dbReference type="EMBL" id="JJQC01000045">
    <property type="protein sequence ID" value="KKH23303.1"/>
    <property type="molecule type" value="Genomic_DNA"/>
</dbReference>
<evidence type="ECO:0000313" key="61">
    <source>
        <dbReference type="Proteomes" id="UP000033878"/>
    </source>
</evidence>
<evidence type="ECO:0000313" key="65">
    <source>
        <dbReference type="Proteomes" id="UP000033987"/>
    </source>
</evidence>
<dbReference type="EMBL" id="JJQV01000008">
    <property type="protein sequence ID" value="KKH86557.1"/>
    <property type="molecule type" value="Genomic_DNA"/>
</dbReference>
<dbReference type="EMBL" id="JJPH01000050">
    <property type="protein sequence ID" value="KKG53570.1"/>
    <property type="molecule type" value="Genomic_DNA"/>
</dbReference>
<dbReference type="Proteomes" id="UP000033835">
    <property type="component" value="Unassembled WGS sequence"/>
</dbReference>
<dbReference type="EMBL" id="JJQD01000116">
    <property type="protein sequence ID" value="KKH27449.1"/>
    <property type="molecule type" value="Genomic_DNA"/>
</dbReference>
<evidence type="ECO:0000313" key="99">
    <source>
        <dbReference type="Proteomes" id="UP000034672"/>
    </source>
</evidence>
<dbReference type="Proteomes" id="UP000034450">
    <property type="component" value="Unassembled WGS sequence"/>
</dbReference>
<evidence type="ECO:0000313" key="103">
    <source>
        <dbReference type="Proteomes" id="UP000034817"/>
    </source>
</evidence>
<dbReference type="EMBL" id="JJQN01000042">
    <property type="protein sequence ID" value="KKH61763.1"/>
    <property type="molecule type" value="Genomic_DNA"/>
</dbReference>
<dbReference type="EMBL" id="JJQE01000098">
    <property type="protein sequence ID" value="KKH27894.1"/>
    <property type="molecule type" value="Genomic_DNA"/>
</dbReference>
<dbReference type="Proteomes" id="UP000034001">
    <property type="component" value="Unassembled WGS sequence"/>
</dbReference>
<evidence type="ECO:0000313" key="9">
    <source>
        <dbReference type="EMBL" id="KKG44225.1"/>
    </source>
</evidence>
<evidence type="ECO:0000313" key="88">
    <source>
        <dbReference type="Proteomes" id="UP000034424"/>
    </source>
</evidence>
<dbReference type="EMBL" id="JJQS01000024">
    <property type="protein sequence ID" value="KKH77715.1"/>
    <property type="molecule type" value="Genomic_DNA"/>
</dbReference>
<dbReference type="Proteomes" id="UP000034399">
    <property type="component" value="Unassembled WGS sequence"/>
</dbReference>
<dbReference type="EMBL" id="JJPR01000096">
    <property type="protein sequence ID" value="KKG85962.1"/>
    <property type="molecule type" value="Genomic_DNA"/>
</dbReference>
<evidence type="ECO:0000313" key="109">
    <source>
        <dbReference type="Proteomes" id="UP000034937"/>
    </source>
</evidence>
<evidence type="ECO:0000313" key="102">
    <source>
        <dbReference type="Proteomes" id="UP000034758"/>
    </source>
</evidence>
<evidence type="ECO:0000313" key="89">
    <source>
        <dbReference type="Proteomes" id="UP000034450"/>
    </source>
</evidence>
<evidence type="ECO:0000313" key="86">
    <source>
        <dbReference type="Proteomes" id="UP000034399"/>
    </source>
</evidence>
<evidence type="ECO:0000313" key="13">
    <source>
        <dbReference type="EMBL" id="KKG58266.1"/>
    </source>
</evidence>
<dbReference type="EMBL" id="JJRA01000117">
    <property type="protein sequence ID" value="KKI01865.1"/>
    <property type="molecule type" value="Genomic_DNA"/>
</dbReference>
<evidence type="ECO:0000313" key="21">
    <source>
        <dbReference type="EMBL" id="KKG85962.1"/>
    </source>
</evidence>
<dbReference type="Proteomes" id="UP000034040">
    <property type="component" value="Unassembled WGS sequence"/>
</dbReference>
<dbReference type="EMBL" id="JJPD01000154">
    <property type="protein sequence ID" value="KKG38402.1"/>
    <property type="molecule type" value="Genomic_DNA"/>
</dbReference>
<name>A0A0F8CHK7_METMZ</name>
<dbReference type="PATRIC" id="fig|2209.39.peg.1605"/>
<evidence type="ECO:0000313" key="70">
    <source>
        <dbReference type="Proteomes" id="UP000034064"/>
    </source>
</evidence>
<dbReference type="Proteomes" id="UP000034597">
    <property type="component" value="Unassembled WGS sequence"/>
</dbReference>
<evidence type="ECO:0000313" key="23">
    <source>
        <dbReference type="EMBL" id="KKG92456.1"/>
    </source>
</evidence>
<dbReference type="Proteomes" id="UP000034547">
    <property type="component" value="Unassembled WGS sequence"/>
</dbReference>
<dbReference type="EMBL" id="JJPI01000011">
    <property type="protein sequence ID" value="KKG58266.1"/>
    <property type="molecule type" value="Genomic_DNA"/>
</dbReference>
<evidence type="ECO:0000313" key="56">
    <source>
        <dbReference type="EMBL" id="KKI05774.1"/>
    </source>
</evidence>
<evidence type="ECO:0000313" key="84">
    <source>
        <dbReference type="Proteomes" id="UP000034338"/>
    </source>
</evidence>
<evidence type="ECO:0000313" key="10">
    <source>
        <dbReference type="EMBL" id="KKG45864.1"/>
    </source>
</evidence>
<gene>
    <name evidence="57" type="ORF">DKM28_07370</name>
    <name evidence="6" type="ORF">DU30_09520</name>
    <name evidence="3" type="ORF">DU31_07750</name>
    <name evidence="13" type="ORF">DU33_09570</name>
    <name evidence="4" type="ORF">DU34_10825</name>
    <name evidence="8" type="ORF">DU35_06175</name>
    <name evidence="12" type="ORF">DU36_06835</name>
    <name evidence="35" type="ORF">DU37_18985</name>
    <name evidence="11" type="ORF">DU38_06455</name>
    <name evidence="10" type="ORF">DU39_07210</name>
    <name evidence="1" type="ORF">DU40_09805</name>
    <name evidence="9" type="ORF">DU41_06975</name>
    <name evidence="29" type="ORF">DU42_00615</name>
    <name evidence="19" type="ORF">DU43_12885</name>
    <name evidence="30" type="ORF">DU44_19995</name>
    <name evidence="14" type="ORF">DU45_06480</name>
    <name evidence="17" type="ORF">DU46_05845</name>
    <name evidence="2" type="ORF">DU47_15620</name>
    <name evidence="32" type="ORF">DU48_16900</name>
    <name evidence="5" type="ORF">DU49_06200</name>
    <name evidence="39" type="ORF">DU50_10645</name>
    <name evidence="28" type="ORF">DU51_08885</name>
    <name evidence="7" type="ORF">DU52_09740</name>
    <name evidence="37" type="ORF">DU54_08165</name>
    <name evidence="20" type="ORF">DU55_15235</name>
    <name evidence="27" type="ORF">DU56_13750</name>
    <name evidence="21" type="ORF">DU57_00265</name>
    <name evidence="34" type="ORF">DU58_06960</name>
    <name evidence="23" type="ORF">DU59_02340</name>
    <name evidence="36" type="ORF">DU60_07640</name>
    <name evidence="22" type="ORF">DU61_04975</name>
    <name evidence="31" type="ORF">DU62_05960</name>
    <name evidence="18" type="ORF">DU63_08985</name>
    <name evidence="15" type="ORF">DU64_13610</name>
    <name evidence="33" type="ORF">DU65_09945</name>
    <name evidence="25" type="ORF">DU66_02125</name>
    <name evidence="16" type="ORF">DU67_08435</name>
    <name evidence="26" type="ORF">DU68_13500</name>
    <name evidence="24" type="ORF">DU69_05710</name>
    <name evidence="38" type="ORF">DU71_11745</name>
    <name evidence="42" type="ORF">DU72_06515</name>
    <name evidence="44" type="ORF">DU73_13410</name>
    <name evidence="43" type="ORF">DU74_13230</name>
    <name evidence="46" type="ORF">DU75_07910</name>
    <name evidence="40" type="ORF">DU76_07420</name>
    <name evidence="48" type="ORF">DU77_10210</name>
    <name evidence="49" type="ORF">DU78_20390</name>
    <name evidence="53" type="ORF">DU79_09325</name>
    <name evidence="51" type="ORF">DU80_03045</name>
    <name evidence="55" type="ORF">DU81_10000</name>
    <name evidence="50" type="ORF">DU82_09125</name>
    <name evidence="56" type="ORF">DU83_17975</name>
    <name evidence="54" type="ORF">DU84_10540</name>
    <name evidence="41" type="ORF">DU85_08200</name>
    <name evidence="47" type="ORF">DU86_09160</name>
    <name evidence="45" type="ORF">DU87_08440</name>
    <name evidence="52" type="ORF">DU88_06990</name>
</gene>
<dbReference type="Proteomes" id="UP000034064">
    <property type="component" value="Unassembled WGS sequence"/>
</dbReference>
<evidence type="ECO:0000313" key="57">
    <source>
        <dbReference type="EMBL" id="QCR15889.1"/>
    </source>
</evidence>
<dbReference type="EMBL" id="JJQG01000162">
    <property type="protein sequence ID" value="KKH34065.1"/>
    <property type="molecule type" value="Genomic_DNA"/>
</dbReference>
<dbReference type="Proteomes" id="UP000034578">
    <property type="component" value="Unassembled WGS sequence"/>
</dbReference>
<dbReference type="EMBL" id="JJQH01000165">
    <property type="protein sequence ID" value="KKH35814.1"/>
    <property type="molecule type" value="Genomic_DNA"/>
</dbReference>
<evidence type="ECO:0000313" key="76">
    <source>
        <dbReference type="Proteomes" id="UP000034195"/>
    </source>
</evidence>
<evidence type="ECO:0000313" key="62">
    <source>
        <dbReference type="Proteomes" id="UP000033885"/>
    </source>
</evidence>
<evidence type="ECO:0000313" key="19">
    <source>
        <dbReference type="EMBL" id="KKG79658.1"/>
    </source>
</evidence>
<evidence type="ECO:0000313" key="71">
    <source>
        <dbReference type="Proteomes" id="UP000034074"/>
    </source>
</evidence>
<dbReference type="Proteomes" id="UP000034672">
    <property type="component" value="Unassembled WGS sequence"/>
</dbReference>
<dbReference type="Proteomes" id="UP000034817">
    <property type="component" value="Unassembled WGS sequence"/>
</dbReference>
<evidence type="ECO:0000313" key="48">
    <source>
        <dbReference type="EMBL" id="KKH77715.1"/>
    </source>
</evidence>
<dbReference type="EMBL" id="JJQR01000138">
    <property type="protein sequence ID" value="KKH72231.1"/>
    <property type="molecule type" value="Genomic_DNA"/>
</dbReference>
<dbReference type="EMBL" id="JJOR01000070">
    <property type="protein sequence ID" value="KKG05018.1"/>
    <property type="molecule type" value="Genomic_DNA"/>
</dbReference>
<dbReference type="Proteomes" id="UP000300067">
    <property type="component" value="Chromosome"/>
</dbReference>
<dbReference type="Proteomes" id="UP000034195">
    <property type="component" value="Unassembled WGS sequence"/>
</dbReference>
<evidence type="ECO:0000313" key="24">
    <source>
        <dbReference type="EMBL" id="KKG93617.1"/>
    </source>
</evidence>
<evidence type="ECO:0000313" key="14">
    <source>
        <dbReference type="EMBL" id="KKG58394.1"/>
    </source>
</evidence>
<dbReference type="EMBL" id="JJPM01000039">
    <property type="protein sequence ID" value="KKG79658.1"/>
    <property type="molecule type" value="Genomic_DNA"/>
</dbReference>
<dbReference type="Proteomes" id="UP000034758">
    <property type="component" value="Unassembled WGS sequence"/>
</dbReference>
<evidence type="ECO:0000313" key="90">
    <source>
        <dbReference type="Proteomes" id="UP000034468"/>
    </source>
</evidence>
<dbReference type="Proteomes" id="UP000034298">
    <property type="component" value="Unassembled WGS sequence"/>
</dbReference>
<dbReference type="EMBL" id="JJQP01000252">
    <property type="protein sequence ID" value="KKH62651.1"/>
    <property type="molecule type" value="Genomic_DNA"/>
</dbReference>
<evidence type="ECO:0000313" key="72">
    <source>
        <dbReference type="Proteomes" id="UP000034142"/>
    </source>
</evidence>
<evidence type="ECO:0000313" key="68">
    <source>
        <dbReference type="Proteomes" id="UP000034040"/>
    </source>
</evidence>
<evidence type="ECO:0000313" key="33">
    <source>
        <dbReference type="EMBL" id="KKH23303.1"/>
    </source>
</evidence>
<dbReference type="Proteomes" id="UP000034387">
    <property type="component" value="Unassembled WGS sequence"/>
</dbReference>
<dbReference type="EMBL" id="JJQO01000122">
    <property type="protein sequence ID" value="KKH65831.1"/>
    <property type="molecule type" value="Genomic_DNA"/>
</dbReference>
<evidence type="ECO:0000313" key="60">
    <source>
        <dbReference type="Proteomes" id="UP000033864"/>
    </source>
</evidence>
<evidence type="ECO:0000313" key="77">
    <source>
        <dbReference type="Proteomes" id="UP000034227"/>
    </source>
</evidence>
<evidence type="ECO:0000313" key="16">
    <source>
        <dbReference type="EMBL" id="KKG64062.1"/>
    </source>
</evidence>
<evidence type="ECO:0000313" key="67">
    <source>
        <dbReference type="Proteomes" id="UP000034021"/>
    </source>
</evidence>
<evidence type="ECO:0000313" key="1">
    <source>
        <dbReference type="EMBL" id="KKG02546.1"/>
    </source>
</evidence>
<dbReference type="Proteomes" id="UP000034253">
    <property type="component" value="Unassembled WGS sequence"/>
</dbReference>
<evidence type="ECO:0000313" key="7">
    <source>
        <dbReference type="EMBL" id="KKG35642.1"/>
    </source>
</evidence>
<evidence type="ECO:0000313" key="81">
    <source>
        <dbReference type="Proteomes" id="UP000034259"/>
    </source>
</evidence>
<dbReference type="Proteomes" id="UP000033885">
    <property type="component" value="Unassembled WGS sequence"/>
</dbReference>
<dbReference type="Proteomes" id="UP000034937">
    <property type="component" value="Unassembled WGS sequence"/>
</dbReference>
<dbReference type="EMBL" id="JJPJ01000100">
    <property type="protein sequence ID" value="KKG60571.1"/>
    <property type="molecule type" value="Genomic_DNA"/>
</dbReference>
<dbReference type="Proteomes" id="UP000034925">
    <property type="component" value="Unassembled WGS sequence"/>
</dbReference>
<evidence type="ECO:0000313" key="112">
    <source>
        <dbReference type="Proteomes" id="UP000300067"/>
    </source>
</evidence>
<reference evidence="58 59" key="1">
    <citation type="journal article" date="2015" name="ISME J.">
        <title>Genomic and phenotypic differentiation among Methanosarcina mazei populations from Columbia River sediment.</title>
        <authorList>
            <person name="Youngblut N.D."/>
            <person name="Wirth J.S."/>
            <person name="Henriksen J.R."/>
            <person name="Smith M."/>
            <person name="Simon H."/>
            <person name="Metcalf W.W."/>
            <person name="Whitaker R.J."/>
        </authorList>
    </citation>
    <scope>NUCLEOTIDE SEQUENCE [LARGE SCALE GENOMIC DNA]</scope>
    <source>
        <strain evidence="30 70">1.F.A.1A.3</strain>
        <strain evidence="32 101">1.F.A.1B.3</strain>
        <strain evidence="33 65">1.F.A.1B.4</strain>
        <strain evidence="34 77">1.F.A.2.8</strain>
        <strain evidence="36 107">1.F.M.0.5</strain>
        <strain evidence="35 84">1.H.A.0.1</strain>
        <strain evidence="37 102">1.H.A.1A.1</strain>
        <strain evidence="39 67">1.H.A.1A.3</strain>
        <strain evidence="38 99">1.H.A.1A.4</strain>
        <strain evidence="41 60">1.H.A.1A.6</strain>
        <strain evidence="42 81">1.H.A.2.1</strain>
        <strain evidence="40 78">1.H.A.2.3</strain>
        <strain evidence="43 89">1.H.A.2.6</strain>
        <strain evidence="46 100">1.H.A.2.7</strain>
        <strain evidence="44">1.H.A.2.8</strain>
        <strain evidence="45 64">1.H.M.0.1</strain>
        <strain evidence="47 108">1.H.M.1A.1</strain>
        <strain evidence="48 68">1.H.M.1A.2</strain>
        <strain evidence="49 105">1.H.M.1A.3</strain>
        <strain evidence="51 74">1.H.M.2.1</strain>
        <strain evidence="50 58">1.H.M.2.2</strain>
        <strain evidence="52 109">1.H.M.2.3</strain>
        <strain evidence="53 98">1.H.M.2.4</strain>
        <strain evidence="54 106">1.H.T.2.1</strain>
        <strain evidence="55 62">1.H.T.2.3</strain>
        <strain evidence="56 91">1.H.T.2.5</strain>
        <strain evidence="3 72">2.F.A.2.3</strain>
        <strain evidence="2 94">2.F.A.2.4</strain>
        <strain evidence="1 95">2.F.T.0.2</strain>
        <strain evidence="4 69">2.F.T.2.6</strain>
        <strain evidence="7 86">3.F.A.1A.1</strain>
        <strain evidence="5 61">3.F.A.1A.3</strain>
        <strain evidence="6 83">3.F.A.1B.1</strain>
        <strain evidence="8 93">3.F.A.2.12</strain>
        <strain evidence="9 97">3.F.A.2.3</strain>
        <strain evidence="10 73">3.F.A.2.5</strain>
        <strain evidence="11 76">3.F.A.2.6</strain>
        <strain evidence="12 79">3.F.A.2.7</strain>
        <strain evidence="13 75">3.F.T.1A.1</strain>
        <strain evidence="15 82">3.F.T.1A.2</strain>
        <strain evidence="14 92">3.F.T.1A.4</strain>
        <strain evidence="16 88">3.F.T.2.1</strain>
        <strain evidence="19">3.H.A.1A.1</strain>
        <strain evidence="17 71">3.H.A.1A.2</strain>
        <strain evidence="18 66">3.H.A.2.1</strain>
        <strain evidence="20 103">3.H.A.2.4</strain>
        <strain evidence="22 63">3.H.A.2.5</strain>
        <strain evidence="21 111">3.H.A.2.6</strain>
        <strain evidence="23 87">3.H.A.2.8</strain>
        <strain evidence="24 96">3.H.M.1A.1</strain>
        <strain evidence="25 90">3.H.M.1B.1</strain>
        <strain evidence="26 59">3.H.M.1B.2</strain>
        <strain evidence="27 80">3.H.M.1B.5</strain>
        <strain evidence="29 85">3.H.M.2.7</strain>
        <strain evidence="28 104">3.H.T.1A.1</strain>
        <strain evidence="31 110">3.H.T.1A.2</strain>
    </source>
</reference>
<evidence type="ECO:0000313" key="49">
    <source>
        <dbReference type="EMBL" id="KKH77763.1"/>
    </source>
</evidence>
<evidence type="ECO:0000313" key="47">
    <source>
        <dbReference type="EMBL" id="KKH72231.1"/>
    </source>
</evidence>
<evidence type="ECO:0000313" key="101">
    <source>
        <dbReference type="Proteomes" id="UP000034733"/>
    </source>
</evidence>
<evidence type="ECO:0000313" key="26">
    <source>
        <dbReference type="EMBL" id="KKG99925.1"/>
    </source>
</evidence>
<dbReference type="EMBL" id="JJPU01000137">
    <property type="protein sequence ID" value="KKG95287.1"/>
    <property type="molecule type" value="Genomic_DNA"/>
</dbReference>
<evidence type="ECO:0000313" key="20">
    <source>
        <dbReference type="EMBL" id="KKG80424.1"/>
    </source>
</evidence>
<evidence type="ECO:0000313" key="3">
    <source>
        <dbReference type="EMBL" id="KKG05018.1"/>
    </source>
</evidence>
<evidence type="ECO:0000313" key="75">
    <source>
        <dbReference type="Proteomes" id="UP000034188"/>
    </source>
</evidence>
<evidence type="ECO:0000313" key="37">
    <source>
        <dbReference type="EMBL" id="KKH34065.1"/>
    </source>
</evidence>
<sequence>MRKLISPVFYSQVESRLRFRKIIWYQPSGPDAPLNHQILTELQGWFLGNYLQEIVEEHKYINIFALKINYKYKS</sequence>
<dbReference type="Proteomes" id="UP000034074">
    <property type="component" value="Unassembled WGS sequence"/>
</dbReference>
<dbReference type="Proteomes" id="UP000033889">
    <property type="component" value="Unassembled WGS sequence"/>
</dbReference>
<reference evidence="57 112" key="2">
    <citation type="submission" date="2018-05" db="EMBL/GenBank/DDBJ databases">
        <title>Methanosarcina gilichinskyana sp. nov., a novel methanogenic archaeon isolated from Holocene permafrost, North East Russia.</title>
        <authorList>
            <person name="Oshurkova V."/>
            <person name="Meer M."/>
            <person name="Bochkareva O."/>
            <person name="Shcherbakova V."/>
        </authorList>
    </citation>
    <scope>NUCLEOTIDE SEQUENCE [LARGE SCALE GENOMIC DNA]</scope>
    <source>
        <strain evidence="57 112">JL01</strain>
    </source>
</reference>
<evidence type="ECO:0000313" key="107">
    <source>
        <dbReference type="Proteomes" id="UP000034921"/>
    </source>
</evidence>
<dbReference type="Proteomes" id="UP000034188">
    <property type="component" value="Unassembled WGS sequence"/>
</dbReference>
<proteinExistence type="predicted"/>
<evidence type="ECO:0000313" key="74">
    <source>
        <dbReference type="Proteomes" id="UP000034152"/>
    </source>
</evidence>
<dbReference type="Proteomes" id="UP000033864">
    <property type="component" value="Unassembled WGS sequence"/>
</dbReference>
<evidence type="ECO:0000313" key="17">
    <source>
        <dbReference type="EMBL" id="KKG69348.1"/>
    </source>
</evidence>
<evidence type="ECO:0000313" key="35">
    <source>
        <dbReference type="EMBL" id="KKH27664.1"/>
    </source>
</evidence>
<evidence type="ECO:0000313" key="64">
    <source>
        <dbReference type="Proteomes" id="UP000033933"/>
    </source>
</evidence>
<evidence type="ECO:0000313" key="6">
    <source>
        <dbReference type="EMBL" id="KKG34020.1"/>
    </source>
</evidence>
<dbReference type="EMBL" id="JJPV01000062">
    <property type="protein sequence ID" value="KKG99925.1"/>
    <property type="molecule type" value="Genomic_DNA"/>
</dbReference>
<dbReference type="Proteomes" id="UP000034151">
    <property type="component" value="Unassembled WGS sequence"/>
</dbReference>
<dbReference type="EMBL" id="JJPQ01000010">
    <property type="protein sequence ID" value="KKG86071.1"/>
    <property type="molecule type" value="Genomic_DNA"/>
</dbReference>
<protein>
    <submittedName>
        <fullName evidence="2">Uncharacterized protein</fullName>
    </submittedName>
</protein>
<evidence type="ECO:0000313" key="12">
    <source>
        <dbReference type="EMBL" id="KKG53570.1"/>
    </source>
</evidence>
<dbReference type="Proteomes" id="UP000034259">
    <property type="component" value="Unassembled WGS sequence"/>
</dbReference>
<evidence type="ECO:0000313" key="4">
    <source>
        <dbReference type="EMBL" id="KKG08558.1"/>
    </source>
</evidence>
<evidence type="ECO:0000313" key="50">
    <source>
        <dbReference type="EMBL" id="KKH86557.1"/>
    </source>
</evidence>
<dbReference type="Proteomes" id="UP000034468">
    <property type="component" value="Unassembled WGS sequence"/>
</dbReference>
<dbReference type="Proteomes" id="UP000034279">
    <property type="component" value="Unassembled WGS sequence"/>
</dbReference>
<evidence type="ECO:0000313" key="36">
    <source>
        <dbReference type="EMBL" id="KKH27894.1"/>
    </source>
</evidence>
<evidence type="ECO:0000313" key="31">
    <source>
        <dbReference type="EMBL" id="KKH14515.1"/>
    </source>
</evidence>
<dbReference type="Proteomes" id="UP000034232">
    <property type="component" value="Unassembled WGS sequence"/>
</dbReference>
<evidence type="ECO:0000313" key="27">
    <source>
        <dbReference type="EMBL" id="KKH01125.1"/>
    </source>
</evidence>
<evidence type="ECO:0000313" key="83">
    <source>
        <dbReference type="Proteomes" id="UP000034298"/>
    </source>
</evidence>
<dbReference type="Proteomes" id="UP000034733">
    <property type="component" value="Unassembled WGS sequence"/>
</dbReference>
<dbReference type="Proteomes" id="UP000034668">
    <property type="component" value="Unassembled WGS sequence"/>
</dbReference>
<evidence type="ECO:0000313" key="79">
    <source>
        <dbReference type="Proteomes" id="UP000034243"/>
    </source>
</evidence>
<evidence type="ECO:0000313" key="54">
    <source>
        <dbReference type="EMBL" id="KKH99059.1"/>
    </source>
</evidence>
<evidence type="ECO:0000313" key="55">
    <source>
        <dbReference type="EMBL" id="KKI01865.1"/>
    </source>
</evidence>
<evidence type="ECO:0000313" key="69">
    <source>
        <dbReference type="Proteomes" id="UP000034047"/>
    </source>
</evidence>
<evidence type="ECO:0000313" key="34">
    <source>
        <dbReference type="EMBL" id="KKH27449.1"/>
    </source>
</evidence>
<evidence type="ECO:0000313" key="40">
    <source>
        <dbReference type="EMBL" id="KKH51494.1"/>
    </source>
</evidence>
<accession>A0A0F8CHK7</accession>
<dbReference type="EMBL" id="JJPS01000052">
    <property type="protein sequence ID" value="KKG92456.1"/>
    <property type="molecule type" value="Genomic_DNA"/>
</dbReference>
<dbReference type="Proteomes" id="UP000034047">
    <property type="component" value="Unassembled WGS sequence"/>
</dbReference>
<evidence type="ECO:0000313" key="82">
    <source>
        <dbReference type="Proteomes" id="UP000034279"/>
    </source>
</evidence>
<keyword evidence="94" id="KW-1185">Reference proteome</keyword>
<evidence type="ECO:0000313" key="92">
    <source>
        <dbReference type="Proteomes" id="UP000034566"/>
    </source>
</evidence>
<evidence type="ECO:0000313" key="111">
    <source>
        <dbReference type="Proteomes" id="UP000034950"/>
    </source>
</evidence>
<evidence type="ECO:0000313" key="93">
    <source>
        <dbReference type="Proteomes" id="UP000034577"/>
    </source>
</evidence>
<dbReference type="EMBL" id="JJPY01000077">
    <property type="protein sequence ID" value="KKH07965.1"/>
    <property type="molecule type" value="Genomic_DNA"/>
</dbReference>
<dbReference type="Proteomes" id="UP000033987">
    <property type="component" value="Unassembled WGS sequence"/>
</dbReference>
<evidence type="ECO:0000313" key="29">
    <source>
        <dbReference type="EMBL" id="KKH12591.1"/>
    </source>
</evidence>
<dbReference type="EMBL" id="JJQM01000166">
    <property type="protein sequence ID" value="KKH51494.1"/>
    <property type="molecule type" value="Genomic_DNA"/>
</dbReference>
<dbReference type="EMBL" id="JJPZ01000014">
    <property type="protein sequence ID" value="KKH14515.1"/>
    <property type="molecule type" value="Genomic_DNA"/>
</dbReference>
<dbReference type="EMBL" id="JJQU01000050">
    <property type="protein sequence ID" value="KKH89149.1"/>
    <property type="molecule type" value="Genomic_DNA"/>
</dbReference>
<dbReference type="EMBL" id="JJQJ01000049">
    <property type="protein sequence ID" value="KKH51741.1"/>
    <property type="molecule type" value="Genomic_DNA"/>
</dbReference>
<evidence type="ECO:0000313" key="15">
    <source>
        <dbReference type="EMBL" id="KKG60571.1"/>
    </source>
</evidence>
<evidence type="ECO:0000313" key="66">
    <source>
        <dbReference type="Proteomes" id="UP000034001"/>
    </source>
</evidence>
<dbReference type="EMBL" id="JJPG01000078">
    <property type="protein sequence ID" value="KKG52238.1"/>
    <property type="molecule type" value="Genomic_DNA"/>
</dbReference>
<dbReference type="EMBL" id="JJOT01000061">
    <property type="protein sequence ID" value="KKG02546.1"/>
    <property type="molecule type" value="Genomic_DNA"/>
</dbReference>
<dbReference type="EMBL" id="JJPW01000051">
    <property type="protein sequence ID" value="KKH01125.1"/>
    <property type="molecule type" value="Genomic_DNA"/>
</dbReference>
<evidence type="ECO:0000313" key="41">
    <source>
        <dbReference type="EMBL" id="KKH51741.1"/>
    </source>
</evidence>
<dbReference type="Proteomes" id="UP000034409">
    <property type="component" value="Unassembled WGS sequence"/>
</dbReference>
<evidence type="ECO:0000313" key="100">
    <source>
        <dbReference type="Proteomes" id="UP000034692"/>
    </source>
</evidence>
<dbReference type="Proteomes" id="UP000034950">
    <property type="component" value="Unassembled WGS sequence"/>
</dbReference>
<dbReference type="Proteomes" id="UP000033933">
    <property type="component" value="Unassembled WGS sequence"/>
</dbReference>
<dbReference type="Proteomes" id="UP000034152">
    <property type="component" value="Unassembled WGS sequence"/>
</dbReference>
<evidence type="ECO:0000313" key="22">
    <source>
        <dbReference type="EMBL" id="KKG86071.1"/>
    </source>
</evidence>
<evidence type="ECO:0000313" key="32">
    <source>
        <dbReference type="EMBL" id="KKH19675.1"/>
    </source>
</evidence>
<evidence type="ECO:0000313" key="80">
    <source>
        <dbReference type="Proteomes" id="UP000034253"/>
    </source>
</evidence>
<dbReference type="EMBL" id="JJQA01000106">
    <property type="protein sequence ID" value="KKH14128.1"/>
    <property type="molecule type" value="Genomic_DNA"/>
</dbReference>
<dbReference type="EMBL" id="JJQT01000136">
    <property type="protein sequence ID" value="KKH77763.1"/>
    <property type="molecule type" value="Genomic_DNA"/>
</dbReference>
<dbReference type="EMBL" id="JJQX01000107">
    <property type="protein sequence ID" value="KKH95210.1"/>
    <property type="molecule type" value="Genomic_DNA"/>
</dbReference>
<evidence type="ECO:0000313" key="96">
    <source>
        <dbReference type="Proteomes" id="UP000034657"/>
    </source>
</evidence>
<evidence type="ECO:0000313" key="11">
    <source>
        <dbReference type="EMBL" id="KKG52238.1"/>
    </source>
</evidence>
<dbReference type="Proteomes" id="UP000034021">
    <property type="component" value="Unassembled WGS sequence"/>
</dbReference>
<dbReference type="EMBL" id="JJQK01000045">
    <property type="protein sequence ID" value="KKH54951.1"/>
    <property type="molecule type" value="Genomic_DNA"/>
</dbReference>
<evidence type="ECO:0000313" key="25">
    <source>
        <dbReference type="EMBL" id="KKG95287.1"/>
    </source>
</evidence>
<evidence type="ECO:0000313" key="8">
    <source>
        <dbReference type="EMBL" id="KKG38402.1"/>
    </source>
</evidence>
<dbReference type="Proteomes" id="UP000033814">
    <property type="component" value="Unassembled WGS sequence"/>
</dbReference>
<evidence type="ECO:0000313" key="28">
    <source>
        <dbReference type="EMBL" id="KKH07965.1"/>
    </source>
</evidence>
<dbReference type="Proteomes" id="UP000034692">
    <property type="component" value="Unassembled WGS sequence"/>
</dbReference>
<evidence type="ECO:0000313" key="97">
    <source>
        <dbReference type="Proteomes" id="UP000034667"/>
    </source>
</evidence>
<dbReference type="Proteomes" id="UP000034657">
    <property type="component" value="Unassembled WGS sequence"/>
</dbReference>
<dbReference type="Proteomes" id="UP000034872">
    <property type="component" value="Unassembled WGS sequence"/>
</dbReference>
<evidence type="ECO:0000313" key="42">
    <source>
        <dbReference type="EMBL" id="KKH54951.1"/>
    </source>
</evidence>
<evidence type="ECO:0000313" key="38">
    <source>
        <dbReference type="EMBL" id="KKH35674.1"/>
    </source>
</evidence>
<dbReference type="Proteomes" id="UP000034243">
    <property type="component" value="Unassembled WGS sequence"/>
</dbReference>
<evidence type="ECO:0000313" key="91">
    <source>
        <dbReference type="Proteomes" id="UP000034547"/>
    </source>
</evidence>
<dbReference type="Proteomes" id="UP000034142">
    <property type="component" value="Unassembled WGS sequence"/>
</dbReference>
<dbReference type="Proteomes" id="UP000034667">
    <property type="component" value="Unassembled WGS sequence"/>
</dbReference>
<evidence type="ECO:0000313" key="51">
    <source>
        <dbReference type="EMBL" id="KKH89149.1"/>
    </source>
</evidence>
<evidence type="ECO:0000313" key="52">
    <source>
        <dbReference type="EMBL" id="KKH90340.1"/>
    </source>
</evidence>
<evidence type="ECO:0000313" key="39">
    <source>
        <dbReference type="EMBL" id="KKH35814.1"/>
    </source>
</evidence>
<dbReference type="Proteomes" id="UP000034820">
    <property type="component" value="Unassembled WGS sequence"/>
</dbReference>
<dbReference type="EMBL" id="JJPT01000038">
    <property type="protein sequence ID" value="KKG93617.1"/>
    <property type="molecule type" value="Genomic_DNA"/>
</dbReference>
<evidence type="ECO:0000313" key="53">
    <source>
        <dbReference type="EMBL" id="KKH95210.1"/>
    </source>
</evidence>
<dbReference type="AlphaFoldDB" id="A0A0F8CHK7"/>
<dbReference type="EMBL" id="JJQW01000026">
    <property type="protein sequence ID" value="KKH90340.1"/>
    <property type="molecule type" value="Genomic_DNA"/>
</dbReference>
<evidence type="ECO:0000313" key="104">
    <source>
        <dbReference type="Proteomes" id="UP000034820"/>
    </source>
</evidence>
<dbReference type="Proteomes" id="UP000034566">
    <property type="component" value="Unassembled WGS sequence"/>
</dbReference>
<dbReference type="EMBL" id="JJOU01000213">
    <property type="protein sequence ID" value="KKG08558.1"/>
    <property type="molecule type" value="Genomic_DNA"/>
</dbReference>
<dbReference type="EMBL" id="JJQB01000079">
    <property type="protein sequence ID" value="KKH19675.1"/>
    <property type="molecule type" value="Genomic_DNA"/>
</dbReference>
<evidence type="ECO:0000313" key="78">
    <source>
        <dbReference type="Proteomes" id="UP000034232"/>
    </source>
</evidence>
<dbReference type="Proteomes" id="UP000034921">
    <property type="component" value="Unassembled WGS sequence"/>
</dbReference>
<evidence type="ECO:0000313" key="44">
    <source>
        <dbReference type="EMBL" id="KKH62651.1"/>
    </source>
</evidence>
<dbReference type="EMBL" id="JJPB01000042">
    <property type="protein sequence ID" value="KKG33462.1"/>
    <property type="molecule type" value="Genomic_DNA"/>
</dbReference>
<dbReference type="Proteomes" id="UP000033878">
    <property type="component" value="Unassembled WGS sequence"/>
</dbReference>
<dbReference type="EMBL" id="JJPL01000085">
    <property type="protein sequence ID" value="KKG64062.1"/>
    <property type="molecule type" value="Genomic_DNA"/>
</dbReference>
<dbReference type="EMBL" id="JJRB01000023">
    <property type="protein sequence ID" value="KKI05774.1"/>
    <property type="molecule type" value="Genomic_DNA"/>
</dbReference>
<dbReference type="EMBL" id="JJQF01000127">
    <property type="protein sequence ID" value="KKH27664.1"/>
    <property type="molecule type" value="Genomic_DNA"/>
</dbReference>
<evidence type="ECO:0000313" key="87">
    <source>
        <dbReference type="Proteomes" id="UP000034409"/>
    </source>
</evidence>
<dbReference type="EMBL" id="JJPF01000021">
    <property type="protein sequence ID" value="KKG45864.1"/>
    <property type="molecule type" value="Genomic_DNA"/>
</dbReference>
<dbReference type="EMBL" id="JJPP01000065">
    <property type="protein sequence ID" value="KKG80424.1"/>
    <property type="molecule type" value="Genomic_DNA"/>
</dbReference>
<dbReference type="EMBL" id="JJOS01000035">
    <property type="protein sequence ID" value="KKG04399.1"/>
    <property type="molecule type" value="Genomic_DNA"/>
</dbReference>
<evidence type="ECO:0000313" key="105">
    <source>
        <dbReference type="Proteomes" id="UP000034842"/>
    </source>
</evidence>
<dbReference type="Proteomes" id="UP000034424">
    <property type="component" value="Unassembled WGS sequence"/>
</dbReference>
<dbReference type="Proteomes" id="UP000034227">
    <property type="component" value="Unassembled WGS sequence"/>
</dbReference>
<evidence type="ECO:0000313" key="110">
    <source>
        <dbReference type="Proteomes" id="UP000034944"/>
    </source>
</evidence>